<protein>
    <recommendedName>
        <fullName evidence="1">undecaprenyl-diphosphate phosphatase</fullName>
        <ecNumber evidence="1">3.6.1.27</ecNumber>
    </recommendedName>
    <alternativeName>
        <fullName evidence="2">Undecaprenyl pyrophosphate phosphatase</fullName>
    </alternativeName>
</protein>
<evidence type="ECO:0000259" key="5">
    <source>
        <dbReference type="SMART" id="SM00014"/>
    </source>
</evidence>
<feature type="transmembrane region" description="Helical" evidence="4">
    <location>
        <begin position="50"/>
        <end position="68"/>
    </location>
</feature>
<dbReference type="SMART" id="SM00014">
    <property type="entry name" value="acidPPc"/>
    <property type="match status" value="1"/>
</dbReference>
<feature type="domain" description="Phosphatidic acid phosphatase type 2/haloperoxidase" evidence="5">
    <location>
        <begin position="77"/>
        <end position="227"/>
    </location>
</feature>
<feature type="transmembrane region" description="Helical" evidence="4">
    <location>
        <begin position="212"/>
        <end position="231"/>
    </location>
</feature>
<dbReference type="OrthoDB" id="5586741at2"/>
<dbReference type="EMBL" id="QRAP01000001">
    <property type="protein sequence ID" value="RDK96841.1"/>
    <property type="molecule type" value="Genomic_DNA"/>
</dbReference>
<feature type="transmembrane region" description="Helical" evidence="4">
    <location>
        <begin position="75"/>
        <end position="96"/>
    </location>
</feature>
<comment type="caution">
    <text evidence="6">The sequence shown here is derived from an EMBL/GenBank/DDBJ whole genome shotgun (WGS) entry which is preliminary data.</text>
</comment>
<name>A0A370R344_9GAMM</name>
<feature type="transmembrane region" description="Helical" evidence="4">
    <location>
        <begin position="184"/>
        <end position="206"/>
    </location>
</feature>
<evidence type="ECO:0000313" key="7">
    <source>
        <dbReference type="Proteomes" id="UP000254848"/>
    </source>
</evidence>
<accession>A0A370R344</accession>
<dbReference type="AlphaFoldDB" id="A0A370R344"/>
<sequence length="239" mass="26846">MSQIIRRVCWGTLLLLVMPAAVWVSGWQWLPGFNEGALRALFAVTETVTSPWGAITSLLLTGWFIVCLRLRFRSGVMLFVILNAAIFAGQGVKSLIKSSVKEPRPYVLWLEERHHISPDFFYELKRKQRSALVTEQLAQESAVPAWLRAHWAFETGYAFPSGHTMFAASWALLAIGILWPRRRYLTVTVITLWAIAVMGSRMLLGMHWPMDLMVSTLISAVIVIPATYLAGRLKGGEMG</sequence>
<proteinExistence type="predicted"/>
<dbReference type="Gene3D" id="1.20.144.10">
    <property type="entry name" value="Phosphatidic acid phosphatase type 2/haloperoxidase"/>
    <property type="match status" value="1"/>
</dbReference>
<gene>
    <name evidence="6" type="ORF">C8D90_101277</name>
</gene>
<keyword evidence="4" id="KW-0472">Membrane</keyword>
<dbReference type="InterPro" id="IPR036938">
    <property type="entry name" value="PAP2/HPO_sf"/>
</dbReference>
<dbReference type="PANTHER" id="PTHR14969">
    <property type="entry name" value="SPHINGOSINE-1-PHOSPHATE PHOSPHOHYDROLASE"/>
    <property type="match status" value="1"/>
</dbReference>
<dbReference type="NCBIfam" id="NF007975">
    <property type="entry name" value="PRK10699.1"/>
    <property type="match status" value="1"/>
</dbReference>
<evidence type="ECO:0000256" key="2">
    <source>
        <dbReference type="ARBA" id="ARBA00032707"/>
    </source>
</evidence>
<dbReference type="CDD" id="cd01610">
    <property type="entry name" value="PAP2_like"/>
    <property type="match status" value="1"/>
</dbReference>
<dbReference type="EC" id="3.6.1.27" evidence="1"/>
<keyword evidence="7" id="KW-1185">Reference proteome</keyword>
<dbReference type="InterPro" id="IPR000326">
    <property type="entry name" value="PAP2/HPO"/>
</dbReference>
<reference evidence="6 7" key="1">
    <citation type="submission" date="2018-07" db="EMBL/GenBank/DDBJ databases">
        <title>Genomic Encyclopedia of Type Strains, Phase IV (KMG-IV): sequencing the most valuable type-strain genomes for metagenomic binning, comparative biology and taxonomic classification.</title>
        <authorList>
            <person name="Goeker M."/>
        </authorList>
    </citation>
    <scope>NUCLEOTIDE SEQUENCE [LARGE SCALE GENOMIC DNA]</scope>
    <source>
        <strain evidence="6 7">DSM 103736</strain>
    </source>
</reference>
<dbReference type="PANTHER" id="PTHR14969:SF54">
    <property type="entry name" value="PHOSPHATIDYLGLYCEROPHOSPHATASE B"/>
    <property type="match status" value="1"/>
</dbReference>
<dbReference type="Pfam" id="PF01569">
    <property type="entry name" value="PAP2"/>
    <property type="match status" value="1"/>
</dbReference>
<dbReference type="GO" id="GO:0050380">
    <property type="term" value="F:undecaprenyl-diphosphatase activity"/>
    <property type="evidence" value="ECO:0007669"/>
    <property type="project" value="UniProtKB-EC"/>
</dbReference>
<evidence type="ECO:0000256" key="1">
    <source>
        <dbReference type="ARBA" id="ARBA00012374"/>
    </source>
</evidence>
<evidence type="ECO:0000256" key="4">
    <source>
        <dbReference type="SAM" id="Phobius"/>
    </source>
</evidence>
<comment type="catalytic activity">
    <reaction evidence="3">
        <text>di-trans,octa-cis-undecaprenyl diphosphate + H2O = di-trans,octa-cis-undecaprenyl phosphate + phosphate + H(+)</text>
        <dbReference type="Rhea" id="RHEA:28094"/>
        <dbReference type="ChEBI" id="CHEBI:15377"/>
        <dbReference type="ChEBI" id="CHEBI:15378"/>
        <dbReference type="ChEBI" id="CHEBI:43474"/>
        <dbReference type="ChEBI" id="CHEBI:58405"/>
        <dbReference type="ChEBI" id="CHEBI:60392"/>
        <dbReference type="EC" id="3.6.1.27"/>
    </reaction>
</comment>
<dbReference type="SUPFAM" id="SSF48317">
    <property type="entry name" value="Acid phosphatase/Vanadium-dependent haloperoxidase"/>
    <property type="match status" value="1"/>
</dbReference>
<evidence type="ECO:0000313" key="6">
    <source>
        <dbReference type="EMBL" id="RDK96841.1"/>
    </source>
</evidence>
<feature type="transmembrane region" description="Helical" evidence="4">
    <location>
        <begin position="157"/>
        <end position="179"/>
    </location>
</feature>
<dbReference type="RefSeq" id="WP_115456624.1">
    <property type="nucleotide sequence ID" value="NZ_QRAP01000001.1"/>
</dbReference>
<dbReference type="GO" id="GO:0005886">
    <property type="term" value="C:plasma membrane"/>
    <property type="evidence" value="ECO:0007669"/>
    <property type="project" value="TreeGrafter"/>
</dbReference>
<feature type="transmembrane region" description="Helical" evidence="4">
    <location>
        <begin position="12"/>
        <end position="30"/>
    </location>
</feature>
<dbReference type="Proteomes" id="UP000254848">
    <property type="component" value="Unassembled WGS sequence"/>
</dbReference>
<organism evidence="6 7">
    <name type="scientific">Enterobacillus tribolii</name>
    <dbReference type="NCBI Taxonomy" id="1487935"/>
    <lineage>
        <taxon>Bacteria</taxon>
        <taxon>Pseudomonadati</taxon>
        <taxon>Pseudomonadota</taxon>
        <taxon>Gammaproteobacteria</taxon>
        <taxon>Enterobacterales</taxon>
        <taxon>Hafniaceae</taxon>
        <taxon>Enterobacillus</taxon>
    </lineage>
</organism>
<keyword evidence="4" id="KW-1133">Transmembrane helix</keyword>
<keyword evidence="4" id="KW-0812">Transmembrane</keyword>
<evidence type="ECO:0000256" key="3">
    <source>
        <dbReference type="ARBA" id="ARBA00047594"/>
    </source>
</evidence>